<organism evidence="2 3">
    <name type="scientific">Corynascus novoguineensis</name>
    <dbReference type="NCBI Taxonomy" id="1126955"/>
    <lineage>
        <taxon>Eukaryota</taxon>
        <taxon>Fungi</taxon>
        <taxon>Dikarya</taxon>
        <taxon>Ascomycota</taxon>
        <taxon>Pezizomycotina</taxon>
        <taxon>Sordariomycetes</taxon>
        <taxon>Sordariomycetidae</taxon>
        <taxon>Sordariales</taxon>
        <taxon>Chaetomiaceae</taxon>
        <taxon>Corynascus</taxon>
    </lineage>
</organism>
<evidence type="ECO:0000313" key="2">
    <source>
        <dbReference type="EMBL" id="KAK4243722.1"/>
    </source>
</evidence>
<evidence type="ECO:0008006" key="4">
    <source>
        <dbReference type="Google" id="ProtNLM"/>
    </source>
</evidence>
<dbReference type="EMBL" id="MU857787">
    <property type="protein sequence ID" value="KAK4243722.1"/>
    <property type="molecule type" value="Genomic_DNA"/>
</dbReference>
<name>A0AAN7HFT8_9PEZI</name>
<feature type="signal peptide" evidence="1">
    <location>
        <begin position="1"/>
        <end position="19"/>
    </location>
</feature>
<keyword evidence="1" id="KW-0732">Signal</keyword>
<keyword evidence="3" id="KW-1185">Reference proteome</keyword>
<comment type="caution">
    <text evidence="2">The sequence shown here is derived from an EMBL/GenBank/DDBJ whole genome shotgun (WGS) entry which is preliminary data.</text>
</comment>
<proteinExistence type="predicted"/>
<gene>
    <name evidence="2" type="ORF">C7999DRAFT_35952</name>
</gene>
<dbReference type="Proteomes" id="UP001303647">
    <property type="component" value="Unassembled WGS sequence"/>
</dbReference>
<protein>
    <recommendedName>
        <fullName evidence="4">Small secreted protein</fullName>
    </recommendedName>
</protein>
<sequence length="145" mass="15760">MHFNTVVLRLVATASSVFAAPAQNHRSDVVSARDEVPEWTITSFTRTCNEDDTSCDVSFGIDTHLAPVTDCFYTVTGTPASQAPANGIICGDYSISSGWDPNGFTTWSVVDYNNNLIVWPGYNDNELVNGQAVTPDKSYPPRPIP</sequence>
<reference evidence="2" key="1">
    <citation type="journal article" date="2023" name="Mol. Phylogenet. Evol.">
        <title>Genome-scale phylogeny and comparative genomics of the fungal order Sordariales.</title>
        <authorList>
            <person name="Hensen N."/>
            <person name="Bonometti L."/>
            <person name="Westerberg I."/>
            <person name="Brannstrom I.O."/>
            <person name="Guillou S."/>
            <person name="Cros-Aarteil S."/>
            <person name="Calhoun S."/>
            <person name="Haridas S."/>
            <person name="Kuo A."/>
            <person name="Mondo S."/>
            <person name="Pangilinan J."/>
            <person name="Riley R."/>
            <person name="LaButti K."/>
            <person name="Andreopoulos B."/>
            <person name="Lipzen A."/>
            <person name="Chen C."/>
            <person name="Yan M."/>
            <person name="Daum C."/>
            <person name="Ng V."/>
            <person name="Clum A."/>
            <person name="Steindorff A."/>
            <person name="Ohm R.A."/>
            <person name="Martin F."/>
            <person name="Silar P."/>
            <person name="Natvig D.O."/>
            <person name="Lalanne C."/>
            <person name="Gautier V."/>
            <person name="Ament-Velasquez S.L."/>
            <person name="Kruys A."/>
            <person name="Hutchinson M.I."/>
            <person name="Powell A.J."/>
            <person name="Barry K."/>
            <person name="Miller A.N."/>
            <person name="Grigoriev I.V."/>
            <person name="Debuchy R."/>
            <person name="Gladieux P."/>
            <person name="Hiltunen Thoren M."/>
            <person name="Johannesson H."/>
        </authorList>
    </citation>
    <scope>NUCLEOTIDE SEQUENCE</scope>
    <source>
        <strain evidence="2">CBS 359.72</strain>
    </source>
</reference>
<reference evidence="2" key="2">
    <citation type="submission" date="2023-05" db="EMBL/GenBank/DDBJ databases">
        <authorList>
            <consortium name="Lawrence Berkeley National Laboratory"/>
            <person name="Steindorff A."/>
            <person name="Hensen N."/>
            <person name="Bonometti L."/>
            <person name="Westerberg I."/>
            <person name="Brannstrom I.O."/>
            <person name="Guillou S."/>
            <person name="Cros-Aarteil S."/>
            <person name="Calhoun S."/>
            <person name="Haridas S."/>
            <person name="Kuo A."/>
            <person name="Mondo S."/>
            <person name="Pangilinan J."/>
            <person name="Riley R."/>
            <person name="Labutti K."/>
            <person name="Andreopoulos B."/>
            <person name="Lipzen A."/>
            <person name="Chen C."/>
            <person name="Yanf M."/>
            <person name="Daum C."/>
            <person name="Ng V."/>
            <person name="Clum A."/>
            <person name="Ohm R."/>
            <person name="Martin F."/>
            <person name="Silar P."/>
            <person name="Natvig D."/>
            <person name="Lalanne C."/>
            <person name="Gautier V."/>
            <person name="Ament-Velasquez S.L."/>
            <person name="Kruys A."/>
            <person name="Hutchinson M.I."/>
            <person name="Powell A.J."/>
            <person name="Barry K."/>
            <person name="Miller A.N."/>
            <person name="Grigoriev I.V."/>
            <person name="Debuchy R."/>
            <person name="Gladieux P."/>
            <person name="Thoren M.H."/>
            <person name="Johannesson H."/>
        </authorList>
    </citation>
    <scope>NUCLEOTIDE SEQUENCE</scope>
    <source>
        <strain evidence="2">CBS 359.72</strain>
    </source>
</reference>
<accession>A0AAN7HFT8</accession>
<evidence type="ECO:0000256" key="1">
    <source>
        <dbReference type="SAM" id="SignalP"/>
    </source>
</evidence>
<evidence type="ECO:0000313" key="3">
    <source>
        <dbReference type="Proteomes" id="UP001303647"/>
    </source>
</evidence>
<dbReference type="AlphaFoldDB" id="A0AAN7HFT8"/>
<feature type="chain" id="PRO_5042930867" description="Small secreted protein" evidence="1">
    <location>
        <begin position="20"/>
        <end position="145"/>
    </location>
</feature>